<dbReference type="Pfam" id="PF13577">
    <property type="entry name" value="SnoaL_4"/>
    <property type="match status" value="1"/>
</dbReference>
<sequence>MDVQDHMRARQELEALLMEYWHDVDTNWGRNASEYYTDDAVFESTYASYHGKAKIKQFYQYRLDRGPRVAVHAVTNFRVVLESPTRATCNWYLLLFAADGKPILPTNPPIQIAHMTDTCVKQPDGRWLYAHRKFDAWFEGGVPTTNPNLDDK</sequence>
<feature type="domain" description="SnoaL-like" evidence="1">
    <location>
        <begin position="6"/>
        <end position="133"/>
    </location>
</feature>
<dbReference type="InterPro" id="IPR032710">
    <property type="entry name" value="NTF2-like_dom_sf"/>
</dbReference>
<reference evidence="2 3" key="1">
    <citation type="submission" date="2018-05" db="EMBL/GenBank/DDBJ databases">
        <title>Genomic Encyclopedia of Type Strains, Phase IV (KMG-IV): sequencing the most valuable type-strain genomes for metagenomic binning, comparative biology and taxonomic classification.</title>
        <authorList>
            <person name="Goeker M."/>
        </authorList>
    </citation>
    <scope>NUCLEOTIDE SEQUENCE [LARGE SCALE GENOMIC DNA]</scope>
    <source>
        <strain evidence="2 3">DSM 6462</strain>
    </source>
</reference>
<comment type="caution">
    <text evidence="2">The sequence shown here is derived from an EMBL/GenBank/DDBJ whole genome shotgun (WGS) entry which is preliminary data.</text>
</comment>
<dbReference type="OrthoDB" id="8364121at2"/>
<evidence type="ECO:0000313" key="2">
    <source>
        <dbReference type="EMBL" id="PXW63421.1"/>
    </source>
</evidence>
<gene>
    <name evidence="2" type="ORF">C7450_102337</name>
</gene>
<dbReference type="SUPFAM" id="SSF54427">
    <property type="entry name" value="NTF2-like"/>
    <property type="match status" value="1"/>
</dbReference>
<evidence type="ECO:0000313" key="3">
    <source>
        <dbReference type="Proteomes" id="UP000248021"/>
    </source>
</evidence>
<keyword evidence="3" id="KW-1185">Reference proteome</keyword>
<organism evidence="2 3">
    <name type="scientific">Chelatococcus asaccharovorans</name>
    <dbReference type="NCBI Taxonomy" id="28210"/>
    <lineage>
        <taxon>Bacteria</taxon>
        <taxon>Pseudomonadati</taxon>
        <taxon>Pseudomonadota</taxon>
        <taxon>Alphaproteobacteria</taxon>
        <taxon>Hyphomicrobiales</taxon>
        <taxon>Chelatococcaceae</taxon>
        <taxon>Chelatococcus</taxon>
    </lineage>
</organism>
<dbReference type="Proteomes" id="UP000248021">
    <property type="component" value="Unassembled WGS sequence"/>
</dbReference>
<dbReference type="RefSeq" id="WP_110373563.1">
    <property type="nucleotide sequence ID" value="NZ_JAHBRY010000002.1"/>
</dbReference>
<dbReference type="InterPro" id="IPR037401">
    <property type="entry name" value="SnoaL-like"/>
</dbReference>
<dbReference type="Gene3D" id="3.10.450.50">
    <property type="match status" value="1"/>
</dbReference>
<evidence type="ECO:0000259" key="1">
    <source>
        <dbReference type="Pfam" id="PF13577"/>
    </source>
</evidence>
<dbReference type="CDD" id="cd00531">
    <property type="entry name" value="NTF2_like"/>
    <property type="match status" value="1"/>
</dbReference>
<dbReference type="EMBL" id="QJJK01000002">
    <property type="protein sequence ID" value="PXW63421.1"/>
    <property type="molecule type" value="Genomic_DNA"/>
</dbReference>
<name>A0A2V3UFA7_9HYPH</name>
<proteinExistence type="predicted"/>
<dbReference type="AlphaFoldDB" id="A0A2V3UFA7"/>
<accession>A0A2V3UFA7</accession>
<protein>
    <submittedName>
        <fullName evidence="2">SnoaL-like protein</fullName>
    </submittedName>
</protein>